<reference evidence="6 7" key="1">
    <citation type="submission" date="2021-01" db="EMBL/GenBank/DDBJ databases">
        <title>FDA dAtabase for Regulatory Grade micrObial Sequences (FDA-ARGOS): Supporting development and validation of Infectious Disease Dx tests.</title>
        <authorList>
            <person name="Sproer C."/>
            <person name="Gronow S."/>
            <person name="Severitt S."/>
            <person name="Schroder I."/>
            <person name="Tallon L."/>
            <person name="Sadzewicz L."/>
            <person name="Zhao X."/>
            <person name="Boylan J."/>
            <person name="Ott S."/>
            <person name="Bowen H."/>
            <person name="Vavikolanu K."/>
            <person name="Mehta A."/>
            <person name="Aluvathingal J."/>
            <person name="Nadendla S."/>
            <person name="Lowell S."/>
            <person name="Myers T."/>
            <person name="Yan Y."/>
            <person name="Sichtig H."/>
        </authorList>
    </citation>
    <scope>NUCLEOTIDE SEQUENCE [LARGE SCALE GENOMIC DNA]</scope>
    <source>
        <strain evidence="6 7">FDAARGOS_1096</strain>
    </source>
</reference>
<accession>A0A2N6VDG5</accession>
<name>A0A2N6VDG5_9GAMM</name>
<dbReference type="GeneID" id="66213008"/>
<dbReference type="RefSeq" id="WP_004987018.1">
    <property type="nucleotide sequence ID" value="NZ_AP018824.1"/>
</dbReference>
<keyword evidence="5" id="KW-0472">Membrane</keyword>
<organism evidence="6 7">
    <name type="scientific">Acinetobacter ursingii</name>
    <dbReference type="NCBI Taxonomy" id="108980"/>
    <lineage>
        <taxon>Bacteria</taxon>
        <taxon>Pseudomonadati</taxon>
        <taxon>Pseudomonadota</taxon>
        <taxon>Gammaproteobacteria</taxon>
        <taxon>Moraxellales</taxon>
        <taxon>Moraxellaceae</taxon>
        <taxon>Acinetobacter</taxon>
    </lineage>
</organism>
<evidence type="ECO:0000313" key="7">
    <source>
        <dbReference type="Proteomes" id="UP000595320"/>
    </source>
</evidence>
<dbReference type="InterPro" id="IPR003740">
    <property type="entry name" value="YitT"/>
</dbReference>
<evidence type="ECO:0000256" key="5">
    <source>
        <dbReference type="ARBA" id="ARBA00023136"/>
    </source>
</evidence>
<comment type="subcellular location">
    <subcellularLocation>
        <location evidence="1">Cell membrane</location>
        <topology evidence="1">Multi-pass membrane protein</topology>
    </subcellularLocation>
</comment>
<dbReference type="PANTHER" id="PTHR33545:SF5">
    <property type="entry name" value="UPF0750 MEMBRANE PROTEIN YITT"/>
    <property type="match status" value="1"/>
</dbReference>
<sequence length="211" mass="23162">MTNLTADLNLNAEIKTRPHTYIEDGLAMIIATFIISFGMMLMQQAGTLTGGTAGLSLLIHYATGLKFGLVFFLINIPFYYLAYKRLGMPMVIKTFVAVALLSVLTELHPYFIHVDGLTPLYATVLANVLMGLGFLILFRHRSSLGGFNLLVLFIQERYGVPAGKVQMGLDISILLASVAFVSWTLLAISILGAIILNLILALNHRPDRYVA</sequence>
<dbReference type="EMBL" id="CP068176">
    <property type="protein sequence ID" value="QQT85263.1"/>
    <property type="molecule type" value="Genomic_DNA"/>
</dbReference>
<dbReference type="GO" id="GO:0005886">
    <property type="term" value="C:plasma membrane"/>
    <property type="evidence" value="ECO:0007669"/>
    <property type="project" value="UniProtKB-SubCell"/>
</dbReference>
<keyword evidence="3" id="KW-0812">Transmembrane</keyword>
<evidence type="ECO:0000313" key="6">
    <source>
        <dbReference type="EMBL" id="QQT85263.1"/>
    </source>
</evidence>
<keyword evidence="2" id="KW-1003">Cell membrane</keyword>
<evidence type="ECO:0000256" key="3">
    <source>
        <dbReference type="ARBA" id="ARBA00022692"/>
    </source>
</evidence>
<keyword evidence="4" id="KW-1133">Transmembrane helix</keyword>
<gene>
    <name evidence="6" type="ORF">I6I53_10020</name>
</gene>
<protein>
    <submittedName>
        <fullName evidence="6">YitT family protein</fullName>
    </submittedName>
</protein>
<proteinExistence type="predicted"/>
<evidence type="ECO:0000256" key="4">
    <source>
        <dbReference type="ARBA" id="ARBA00022989"/>
    </source>
</evidence>
<dbReference type="AlphaFoldDB" id="A0A2N6VDG5"/>
<dbReference type="Proteomes" id="UP000595320">
    <property type="component" value="Chromosome"/>
</dbReference>
<dbReference type="InterPro" id="IPR051461">
    <property type="entry name" value="UPF0750_membrane"/>
</dbReference>
<evidence type="ECO:0000256" key="1">
    <source>
        <dbReference type="ARBA" id="ARBA00004651"/>
    </source>
</evidence>
<dbReference type="PANTHER" id="PTHR33545">
    <property type="entry name" value="UPF0750 MEMBRANE PROTEIN YITT-RELATED"/>
    <property type="match status" value="1"/>
</dbReference>
<evidence type="ECO:0000256" key="2">
    <source>
        <dbReference type="ARBA" id="ARBA00022475"/>
    </source>
</evidence>
<dbReference type="Pfam" id="PF02588">
    <property type="entry name" value="YitT_membrane"/>
    <property type="match status" value="1"/>
</dbReference>